<evidence type="ECO:0000256" key="2">
    <source>
        <dbReference type="ARBA" id="ARBA00022692"/>
    </source>
</evidence>
<comment type="subcellular location">
    <subcellularLocation>
        <location evidence="1">Membrane</location>
        <topology evidence="1">Multi-pass membrane protein</topology>
    </subcellularLocation>
</comment>
<protein>
    <recommendedName>
        <fullName evidence="8">DoxX family protein</fullName>
    </recommendedName>
</protein>
<sequence length="134" mass="14119">MPTAYVVTALVTIAFNTFSGFAAMTRFAPIMRTLGPALARAGVPESWLVWPIGALKALGALGLTLGLLGVPLLGTAAAAGLVFYFVCALYTHLRVGDFSPQFYLAIVFLGLAVATLALDPALVLREYPYRQGVA</sequence>
<dbReference type="Pfam" id="PF13564">
    <property type="entry name" value="DoxX_2"/>
    <property type="match status" value="1"/>
</dbReference>
<keyword evidence="7" id="KW-1185">Reference proteome</keyword>
<organism evidence="6 7">
    <name type="scientific">Microbispora corallina</name>
    <dbReference type="NCBI Taxonomy" id="83302"/>
    <lineage>
        <taxon>Bacteria</taxon>
        <taxon>Bacillati</taxon>
        <taxon>Actinomycetota</taxon>
        <taxon>Actinomycetes</taxon>
        <taxon>Streptosporangiales</taxon>
        <taxon>Streptosporangiaceae</taxon>
        <taxon>Microbispora</taxon>
    </lineage>
</organism>
<feature type="transmembrane region" description="Helical" evidence="5">
    <location>
        <begin position="6"/>
        <end position="27"/>
    </location>
</feature>
<feature type="transmembrane region" description="Helical" evidence="5">
    <location>
        <begin position="72"/>
        <end position="90"/>
    </location>
</feature>
<keyword evidence="4 5" id="KW-0472">Membrane</keyword>
<accession>A0ABQ4G1M6</accession>
<evidence type="ECO:0000313" key="6">
    <source>
        <dbReference type="EMBL" id="GIH40956.1"/>
    </source>
</evidence>
<evidence type="ECO:0000313" key="7">
    <source>
        <dbReference type="Proteomes" id="UP000603904"/>
    </source>
</evidence>
<evidence type="ECO:0000256" key="5">
    <source>
        <dbReference type="SAM" id="Phobius"/>
    </source>
</evidence>
<dbReference type="Proteomes" id="UP000603904">
    <property type="component" value="Unassembled WGS sequence"/>
</dbReference>
<comment type="caution">
    <text evidence="6">The sequence shown here is derived from an EMBL/GenBank/DDBJ whole genome shotgun (WGS) entry which is preliminary data.</text>
</comment>
<dbReference type="RefSeq" id="WP_204058341.1">
    <property type="nucleotide sequence ID" value="NZ_BAAAGP010000010.1"/>
</dbReference>
<evidence type="ECO:0000256" key="4">
    <source>
        <dbReference type="ARBA" id="ARBA00023136"/>
    </source>
</evidence>
<keyword evidence="3 5" id="KW-1133">Transmembrane helix</keyword>
<gene>
    <name evidence="6" type="ORF">Mco01_39560</name>
</gene>
<evidence type="ECO:0000256" key="3">
    <source>
        <dbReference type="ARBA" id="ARBA00022989"/>
    </source>
</evidence>
<evidence type="ECO:0008006" key="8">
    <source>
        <dbReference type="Google" id="ProtNLM"/>
    </source>
</evidence>
<name>A0ABQ4G1M6_9ACTN</name>
<dbReference type="EMBL" id="BOOC01000018">
    <property type="protein sequence ID" value="GIH40956.1"/>
    <property type="molecule type" value="Genomic_DNA"/>
</dbReference>
<keyword evidence="2 5" id="KW-0812">Transmembrane</keyword>
<dbReference type="InterPro" id="IPR032808">
    <property type="entry name" value="DoxX"/>
</dbReference>
<evidence type="ECO:0000256" key="1">
    <source>
        <dbReference type="ARBA" id="ARBA00004141"/>
    </source>
</evidence>
<feature type="transmembrane region" description="Helical" evidence="5">
    <location>
        <begin position="102"/>
        <end position="124"/>
    </location>
</feature>
<proteinExistence type="predicted"/>
<reference evidence="6 7" key="1">
    <citation type="submission" date="2021-01" db="EMBL/GenBank/DDBJ databases">
        <title>Whole genome shotgun sequence of Microbispora corallina NBRC 16416.</title>
        <authorList>
            <person name="Komaki H."/>
            <person name="Tamura T."/>
        </authorList>
    </citation>
    <scope>NUCLEOTIDE SEQUENCE [LARGE SCALE GENOMIC DNA]</scope>
    <source>
        <strain evidence="6 7">NBRC 16416</strain>
    </source>
</reference>